<dbReference type="Gene3D" id="1.10.220.80">
    <property type="entry name" value="BH2638-like"/>
    <property type="match status" value="1"/>
</dbReference>
<dbReference type="EMBL" id="CP023434">
    <property type="protein sequence ID" value="AXY25219.1"/>
    <property type="molecule type" value="Genomic_DNA"/>
</dbReference>
<evidence type="ECO:0000313" key="1">
    <source>
        <dbReference type="EMBL" id="AXY25219.1"/>
    </source>
</evidence>
<dbReference type="Pfam" id="PF05256">
    <property type="entry name" value="UPF0223"/>
    <property type="match status" value="1"/>
</dbReference>
<evidence type="ECO:0000313" key="2">
    <source>
        <dbReference type="Proteomes" id="UP000263232"/>
    </source>
</evidence>
<proteinExistence type="predicted"/>
<dbReference type="OrthoDB" id="1649074at2"/>
<dbReference type="SUPFAM" id="SSF158504">
    <property type="entry name" value="BH2638-like"/>
    <property type="match status" value="1"/>
</dbReference>
<keyword evidence="2" id="KW-1185">Reference proteome</keyword>
<dbReference type="KEGG" id="abae:CL176_03770"/>
<dbReference type="PIRSF" id="PIRSF037260">
    <property type="entry name" value="UPF0223"/>
    <property type="match status" value="1"/>
</dbReference>
<dbReference type="RefSeq" id="WP_118990133.1">
    <property type="nucleotide sequence ID" value="NZ_CP023434.1"/>
</dbReference>
<dbReference type="AlphaFoldDB" id="A0A347WJG2"/>
<dbReference type="NCBIfam" id="NF003353">
    <property type="entry name" value="PRK04387.1"/>
    <property type="match status" value="1"/>
</dbReference>
<protein>
    <submittedName>
        <fullName evidence="1">Uncharacterized protein</fullName>
    </submittedName>
</protein>
<dbReference type="InterPro" id="IPR023324">
    <property type="entry name" value="BH2638-like_sf"/>
</dbReference>
<accession>A0A347WJG2</accession>
<name>A0A347WJG2_9LACT</name>
<dbReference type="Proteomes" id="UP000263232">
    <property type="component" value="Chromosome"/>
</dbReference>
<sequence>MGQYTYPMEADWSREELLDVIALYNAVEAAYESGIAPDEFAQRYRRFKEIVPSKSQEKQIGRAFEASSGYSIYHVYKAWQDSKDQTHVKRLHVSQGGK</sequence>
<reference evidence="1 2" key="1">
    <citation type="submission" date="2017-09" db="EMBL/GenBank/DDBJ databases">
        <title>Complete genome sequence of Oxytococcus suis strain ZY16052.</title>
        <authorList>
            <person name="Li F."/>
        </authorList>
    </citation>
    <scope>NUCLEOTIDE SEQUENCE [LARGE SCALE GENOMIC DNA]</scope>
    <source>
        <strain evidence="1 2">ZY16052</strain>
    </source>
</reference>
<dbReference type="InterPro" id="IPR007920">
    <property type="entry name" value="UPF0223"/>
</dbReference>
<gene>
    <name evidence="1" type="ORF">CL176_03770</name>
</gene>
<organism evidence="1 2">
    <name type="scientific">Suicoccus acidiformans</name>
    <dbReference type="NCBI Taxonomy" id="2036206"/>
    <lineage>
        <taxon>Bacteria</taxon>
        <taxon>Bacillati</taxon>
        <taxon>Bacillota</taxon>
        <taxon>Bacilli</taxon>
        <taxon>Lactobacillales</taxon>
        <taxon>Aerococcaceae</taxon>
        <taxon>Suicoccus</taxon>
    </lineage>
</organism>